<dbReference type="AlphaFoldDB" id="A0A0R2L187"/>
<dbReference type="EMBL" id="JQCN01000070">
    <property type="protein sequence ID" value="KRN95567.1"/>
    <property type="molecule type" value="Genomic_DNA"/>
</dbReference>
<accession>A0A0R2L187</accession>
<reference evidence="1 2" key="1">
    <citation type="journal article" date="2015" name="Genome Announc.">
        <title>Expanding the biotechnology potential of lactobacilli through comparative genomics of 213 strains and associated genera.</title>
        <authorList>
            <person name="Sun Z."/>
            <person name="Harris H.M."/>
            <person name="McCann A."/>
            <person name="Guo C."/>
            <person name="Argimon S."/>
            <person name="Zhang W."/>
            <person name="Yang X."/>
            <person name="Jeffery I.B."/>
            <person name="Cooney J.C."/>
            <person name="Kagawa T.F."/>
            <person name="Liu W."/>
            <person name="Song Y."/>
            <person name="Salvetti E."/>
            <person name="Wrobel A."/>
            <person name="Rasinkangas P."/>
            <person name="Parkhill J."/>
            <person name="Rea M.C."/>
            <person name="O'Sullivan O."/>
            <person name="Ritari J."/>
            <person name="Douillard F.P."/>
            <person name="Paul Ross R."/>
            <person name="Yang R."/>
            <person name="Briner A.E."/>
            <person name="Felis G.E."/>
            <person name="de Vos W.M."/>
            <person name="Barrangou R."/>
            <person name="Klaenhammer T.R."/>
            <person name="Caufield P.W."/>
            <person name="Cui Y."/>
            <person name="Zhang H."/>
            <person name="O'Toole P.W."/>
        </authorList>
    </citation>
    <scope>NUCLEOTIDE SEQUENCE [LARGE SCALE GENOMIC DNA]</scope>
    <source>
        <strain evidence="1 2">NBRC 103219</strain>
    </source>
</reference>
<dbReference type="Proteomes" id="UP000051886">
    <property type="component" value="Unassembled WGS sequence"/>
</dbReference>
<gene>
    <name evidence="1" type="ORF">IV66_GL001010</name>
</gene>
<keyword evidence="2" id="KW-1185">Reference proteome</keyword>
<evidence type="ECO:0000313" key="2">
    <source>
        <dbReference type="Proteomes" id="UP000051886"/>
    </source>
</evidence>
<dbReference type="Pfam" id="PF11311">
    <property type="entry name" value="DUF3114"/>
    <property type="match status" value="1"/>
</dbReference>
<dbReference type="STRING" id="449659.IV66_GL001010"/>
<protein>
    <recommendedName>
        <fullName evidence="3">DUF3114 domain-containing protein</fullName>
    </recommendedName>
</protein>
<dbReference type="PATRIC" id="fig|449659.4.peg.1017"/>
<name>A0A0R2L187_9LACO</name>
<comment type="caution">
    <text evidence="1">The sequence shown here is derived from an EMBL/GenBank/DDBJ whole genome shotgun (WGS) entry which is preliminary data.</text>
</comment>
<evidence type="ECO:0000313" key="1">
    <source>
        <dbReference type="EMBL" id="KRN95567.1"/>
    </source>
</evidence>
<dbReference type="InterPro" id="IPR021462">
    <property type="entry name" value="DUF3114"/>
</dbReference>
<proteinExistence type="predicted"/>
<evidence type="ECO:0008006" key="3">
    <source>
        <dbReference type="Google" id="ProtNLM"/>
    </source>
</evidence>
<sequence length="409" mass="47547">MPALVAGFFSYSKSWRHFWKTYSSKVPREFGPLLSFNFKRALKKQIQLLKKKDKWDQAALQEYIKRVQERTFKQTRPQEIFEAMAKEFEQTQVVGSEVYTQMYLASRLRSKKKLRLVLRHLGARVDQFGFLQLTGGHLLAQELLLNELFYGAFRFDVCQVYANEDGLKRDSLGQRIHLFRSWLDRQNLNYVRQNYRGDTDFAKLQNYAYQTGQSLDLTTNASFHNRTQGNFTYPKYMKIQVPASNTLTFGKLNNARMVEFIVDLTTEKFVSEWNVYHETTGGQIDSDPNHYDLTELAQVANTESLNYGIPHGQQHDMSNKEHAHYDLDVYHPNDPEVRKFATKIFHSPKTMAKGGNYVDLIKHLSDLRVWQSIPLNQKPIVYSKYLESSRNKGIVKGIAHSDNGGNRSS</sequence>
<organism evidence="1 2">
    <name type="scientific">Ligilactobacillus pobuzihii</name>
    <dbReference type="NCBI Taxonomy" id="449659"/>
    <lineage>
        <taxon>Bacteria</taxon>
        <taxon>Bacillati</taxon>
        <taxon>Bacillota</taxon>
        <taxon>Bacilli</taxon>
        <taxon>Lactobacillales</taxon>
        <taxon>Lactobacillaceae</taxon>
        <taxon>Ligilactobacillus</taxon>
    </lineage>
</organism>